<keyword evidence="2" id="KW-1185">Reference proteome</keyword>
<protein>
    <submittedName>
        <fullName evidence="1">OsmC family protein</fullName>
        <ecNumber evidence="1">1.11.1.-</ecNumber>
    </submittedName>
</protein>
<evidence type="ECO:0000313" key="1">
    <source>
        <dbReference type="EMBL" id="MFC4076571.1"/>
    </source>
</evidence>
<dbReference type="InterPro" id="IPR003718">
    <property type="entry name" value="OsmC/Ohr_fam"/>
</dbReference>
<reference evidence="2" key="1">
    <citation type="journal article" date="2019" name="Int. J. Syst. Evol. Microbiol.">
        <title>The Global Catalogue of Microorganisms (GCM) 10K type strain sequencing project: providing services to taxonomists for standard genome sequencing and annotation.</title>
        <authorList>
            <consortium name="The Broad Institute Genomics Platform"/>
            <consortium name="The Broad Institute Genome Sequencing Center for Infectious Disease"/>
            <person name="Wu L."/>
            <person name="Ma J."/>
        </authorList>
    </citation>
    <scope>NUCLEOTIDE SEQUENCE [LARGE SCALE GENOMIC DNA]</scope>
    <source>
        <strain evidence="2">IBRC-M 10813</strain>
    </source>
</reference>
<dbReference type="PANTHER" id="PTHR35368">
    <property type="entry name" value="HYDROPEROXIDE REDUCTASE"/>
    <property type="match status" value="1"/>
</dbReference>
<keyword evidence="1" id="KW-0560">Oxidoreductase</keyword>
<dbReference type="Pfam" id="PF02566">
    <property type="entry name" value="OsmC"/>
    <property type="match status" value="1"/>
</dbReference>
<dbReference type="InterPro" id="IPR015946">
    <property type="entry name" value="KH_dom-like_a/b"/>
</dbReference>
<dbReference type="Gene3D" id="3.30.300.20">
    <property type="match status" value="1"/>
</dbReference>
<keyword evidence="1" id="KW-0575">Peroxidase</keyword>
<gene>
    <name evidence="1" type="ORF">ACFOUO_07065</name>
</gene>
<dbReference type="GO" id="GO:0004601">
    <property type="term" value="F:peroxidase activity"/>
    <property type="evidence" value="ECO:0007669"/>
    <property type="project" value="UniProtKB-KW"/>
</dbReference>
<accession>A0ABV8JH73</accession>
<dbReference type="RefSeq" id="WP_380703631.1">
    <property type="nucleotide sequence ID" value="NZ_JBHSAP010000009.1"/>
</dbReference>
<proteinExistence type="predicted"/>
<dbReference type="Proteomes" id="UP001595843">
    <property type="component" value="Unassembled WGS sequence"/>
</dbReference>
<dbReference type="InterPro" id="IPR052924">
    <property type="entry name" value="OsmC/Ohr_hydroprdx_reductase"/>
</dbReference>
<dbReference type="PANTHER" id="PTHR35368:SF1">
    <property type="entry name" value="HYDROPEROXIDE REDUCTASE"/>
    <property type="match status" value="1"/>
</dbReference>
<organism evidence="1 2">
    <name type="scientific">Salinithrix halophila</name>
    <dbReference type="NCBI Taxonomy" id="1485204"/>
    <lineage>
        <taxon>Bacteria</taxon>
        <taxon>Bacillati</taxon>
        <taxon>Bacillota</taxon>
        <taxon>Bacilli</taxon>
        <taxon>Bacillales</taxon>
        <taxon>Thermoactinomycetaceae</taxon>
        <taxon>Salinithrix</taxon>
    </lineage>
</organism>
<evidence type="ECO:0000313" key="2">
    <source>
        <dbReference type="Proteomes" id="UP001595843"/>
    </source>
</evidence>
<dbReference type="EC" id="1.11.1.-" evidence="1"/>
<comment type="caution">
    <text evidence="1">The sequence shown here is derived from an EMBL/GenBank/DDBJ whole genome shotgun (WGS) entry which is preliminary data.</text>
</comment>
<dbReference type="InterPro" id="IPR036102">
    <property type="entry name" value="OsmC/Ohrsf"/>
</dbReference>
<dbReference type="SUPFAM" id="SSF82784">
    <property type="entry name" value="OsmC-like"/>
    <property type="match status" value="1"/>
</dbReference>
<dbReference type="EMBL" id="JBHSAP010000009">
    <property type="protein sequence ID" value="MFC4076571.1"/>
    <property type="molecule type" value="Genomic_DNA"/>
</dbReference>
<name>A0ABV8JH73_9BACL</name>
<sequence>METNDSICELRVKGTWAGDVKTDLQIRDFPLLSLDDTEELGGKDEAPNPLEFILASLNGCNGIMIPLVAKECNFSFSAISFDSSGIVDTRGFMGEPDICTHFKSIHHVITIHTTEPDHRLQELKEQVEARCPIFNLLIDANIHLTSEWVKI</sequence>